<name>A0A4S8YAA9_AURPU</name>
<feature type="compositionally biased region" description="Basic residues" evidence="1">
    <location>
        <begin position="41"/>
        <end position="50"/>
    </location>
</feature>
<dbReference type="Proteomes" id="UP000310687">
    <property type="component" value="Unassembled WGS sequence"/>
</dbReference>
<gene>
    <name evidence="2" type="ORF">D6D22_02132</name>
</gene>
<reference evidence="2 3" key="1">
    <citation type="submission" date="2018-10" db="EMBL/GenBank/DDBJ databases">
        <title>Fifty Aureobasidium pullulans genomes reveal a recombining polyextremotolerant generalist.</title>
        <authorList>
            <person name="Gostincar C."/>
            <person name="Turk M."/>
            <person name="Zajc J."/>
            <person name="Gunde-Cimerman N."/>
        </authorList>
    </citation>
    <scope>NUCLEOTIDE SEQUENCE [LARGE SCALE GENOMIC DNA]</scope>
    <source>
        <strain evidence="2 3">EXF-11013</strain>
    </source>
</reference>
<proteinExistence type="predicted"/>
<feature type="compositionally biased region" description="Pro residues" evidence="1">
    <location>
        <begin position="100"/>
        <end position="109"/>
    </location>
</feature>
<protein>
    <submittedName>
        <fullName evidence="2">Uncharacterized protein</fullName>
    </submittedName>
</protein>
<feature type="region of interest" description="Disordered" evidence="1">
    <location>
        <begin position="1"/>
        <end position="251"/>
    </location>
</feature>
<organism evidence="2 3">
    <name type="scientific">Aureobasidium pullulans</name>
    <name type="common">Black yeast</name>
    <name type="synonym">Pullularia pullulans</name>
    <dbReference type="NCBI Taxonomy" id="5580"/>
    <lineage>
        <taxon>Eukaryota</taxon>
        <taxon>Fungi</taxon>
        <taxon>Dikarya</taxon>
        <taxon>Ascomycota</taxon>
        <taxon>Pezizomycotina</taxon>
        <taxon>Dothideomycetes</taxon>
        <taxon>Dothideomycetidae</taxon>
        <taxon>Dothideales</taxon>
        <taxon>Saccotheciaceae</taxon>
        <taxon>Aureobasidium</taxon>
    </lineage>
</organism>
<accession>A0A4S8YAA9</accession>
<evidence type="ECO:0000313" key="2">
    <source>
        <dbReference type="EMBL" id="THW48661.1"/>
    </source>
</evidence>
<evidence type="ECO:0000313" key="3">
    <source>
        <dbReference type="Proteomes" id="UP000310687"/>
    </source>
</evidence>
<feature type="compositionally biased region" description="Polar residues" evidence="1">
    <location>
        <begin position="1"/>
        <end position="20"/>
    </location>
</feature>
<feature type="compositionally biased region" description="Low complexity" evidence="1">
    <location>
        <begin position="137"/>
        <end position="150"/>
    </location>
</feature>
<feature type="compositionally biased region" description="Basic and acidic residues" evidence="1">
    <location>
        <begin position="166"/>
        <end position="194"/>
    </location>
</feature>
<evidence type="ECO:0000256" key="1">
    <source>
        <dbReference type="SAM" id="MobiDB-lite"/>
    </source>
</evidence>
<dbReference type="EMBL" id="QZAL01000017">
    <property type="protein sequence ID" value="THW48661.1"/>
    <property type="molecule type" value="Genomic_DNA"/>
</dbReference>
<feature type="compositionally biased region" description="Basic and acidic residues" evidence="1">
    <location>
        <begin position="88"/>
        <end position="99"/>
    </location>
</feature>
<dbReference type="AlphaFoldDB" id="A0A4S8YAA9"/>
<sequence>MLMQAQSQSREPATPRSSSRAVMCLVSVKEDHDDYEVPARVVRRDRRRSPPRTTRVSRAYYEEQPRPTYVIQQPPQPPPVIAYAPPFEQHDHHDHHSHYDPPPPPPAPPSERHSHAGHSHAGNSHAGPQYVEVSPASRSSSSSSSSSSDGGRSKATSRSRATGARSEYHMREKEYLHERRSPHGPPSHKDEYETYRYVQPPGNSSRPRGSGNLDPRSSQIEDPRASRSSYNRREKIVVEDGFGGRTREYRR</sequence>
<comment type="caution">
    <text evidence="2">The sequence shown here is derived from an EMBL/GenBank/DDBJ whole genome shotgun (WGS) entry which is preliminary data.</text>
</comment>
<feature type="compositionally biased region" description="Basic and acidic residues" evidence="1">
    <location>
        <begin position="28"/>
        <end position="37"/>
    </location>
</feature>
<feature type="compositionally biased region" description="Basic and acidic residues" evidence="1">
    <location>
        <begin position="219"/>
        <end position="238"/>
    </location>
</feature>